<dbReference type="GO" id="GO:0000724">
    <property type="term" value="P:double-strand break repair via homologous recombination"/>
    <property type="evidence" value="ECO:0007669"/>
    <property type="project" value="TreeGrafter"/>
</dbReference>
<sequence>MAKKARQRIAYVLEVAGSQAGGHKLGVNGLAADRDKSILYSGGRDGIVCAWDLNLDLKSPFSSTSALDSAAPNGTSAPEPKQTSKFRSQILAHTHWINDICLADSNNAIVSASSDLTVKVWRPHTDTTAEPVTIGQHADYVKCVATPSPSTNWVASGGLDRKIYLWDLNGGGKTLEIDVSGEEITEKGSVYALSVNHNILASGGPESTLRLWDPRSGKRITKFVGHTDNVRSILVNEAGDTVMTASSDQTVKVWSVTAGRCMHTLTMHTDSVWSLYSEDPGLEVFYSSDRSGMVVKTDVRGTFGELDEGLSVAIAQENDGVSKVLACGGHIWTATATSSINRWLDVETGPDALPAAFRQHRASVSTHVSANRPREGSVSTPTVAPSAPGVKEIPAKSILRISNTAVYPTAPFISSEANEPPEPGLSRKESEIILDISVPAAEPMQHLPAETIEGQFGLVKHRLLNDRRRVLTLDTAGEVLLWDLINCRPIQKFGKRHLEDVEPEVNTIDATAPWCSIDTSSGNLTVVLEPFNCFDAEMYADELVTEEPLEFREDQRINLGKWILRYLFANLVDEEIRRDEAFRATLNEGVEKRIAAAKANPPTSIVIPEFTAIEGSAEGTTPRANGAPVPTTPGLGIGLATPAPGRSSLDPSTPVDKRSSQASRASVEKEDYFSNAISAVDAGNKPVGTPATAPTEAPQTPAVAEPKTPAGDNGKDGKENGKSPALGLKKWNFKIPKISRSGSATAAEKPVVKQPAQEDENKSDGGGTAGSETSSKHEKEVDDSFHGVVQKIRNEYEKQLAEVPDKLVESKVAPSLPSETPVLKLPANTKIIIQEETSGGSAELYRGTVGGVGSDVDTIEQVAPMWLGDVLLCNTLPVKEPHKVSFILNPYKDELPHIAAQDGNNRLNANRMLRVRKILAYVAERLEEDEEVNENDEAKKERMKPEEYLELWCNDQAIASRDDEPCDASSAGLEGRGGRGTSLPVERQKGIEAETTTAAGRAGQGGEQRRGRAREAGFEAGSSCNNDDCCFCGSVEMTFVLPSGMQLLGIEVWGWDRGGGNSKLVDVHILNKLTYPPVYGMWRFKLSIYSYLNMLRGAAVRPHLIFVPCLYSTGHPPLLPTRSVGAEL</sequence>
<dbReference type="InterPro" id="IPR015943">
    <property type="entry name" value="WD40/YVTN_repeat-like_dom_sf"/>
</dbReference>
<feature type="repeat" description="WD" evidence="3">
    <location>
        <begin position="90"/>
        <end position="121"/>
    </location>
</feature>
<feature type="compositionally biased region" description="Basic and acidic residues" evidence="4">
    <location>
        <begin position="774"/>
        <end position="784"/>
    </location>
</feature>
<dbReference type="SMART" id="SM00320">
    <property type="entry name" value="WD40"/>
    <property type="match status" value="6"/>
</dbReference>
<feature type="region of interest" description="Disordered" evidence="4">
    <location>
        <begin position="963"/>
        <end position="1010"/>
    </location>
</feature>
<keyword evidence="1 3" id="KW-0853">WD repeat</keyword>
<dbReference type="PANTHER" id="PTHR19862">
    <property type="entry name" value="WD REPEAT-CONTAINING PROTEIN 48"/>
    <property type="match status" value="1"/>
</dbReference>
<dbReference type="PROSITE" id="PS00678">
    <property type="entry name" value="WD_REPEATS_1"/>
    <property type="match status" value="2"/>
</dbReference>
<dbReference type="EMBL" id="JH793880">
    <property type="protein sequence ID" value="ELQ39521.1"/>
    <property type="molecule type" value="Genomic_DNA"/>
</dbReference>
<feature type="repeat" description="WD" evidence="3">
    <location>
        <begin position="183"/>
        <end position="222"/>
    </location>
</feature>
<dbReference type="InterPro" id="IPR051246">
    <property type="entry name" value="WDR48"/>
</dbReference>
<dbReference type="SUPFAM" id="SSF50978">
    <property type="entry name" value="WD40 repeat-like"/>
    <property type="match status" value="1"/>
</dbReference>
<dbReference type="PROSITE" id="PS50294">
    <property type="entry name" value="WD_REPEATS_REGION"/>
    <property type="match status" value="3"/>
</dbReference>
<dbReference type="InterPro" id="IPR019775">
    <property type="entry name" value="WD40_repeat_CS"/>
</dbReference>
<dbReference type="GO" id="GO:0043130">
    <property type="term" value="F:ubiquitin binding"/>
    <property type="evidence" value="ECO:0007669"/>
    <property type="project" value="TreeGrafter"/>
</dbReference>
<dbReference type="PROSITE" id="PS50082">
    <property type="entry name" value="WD_REPEATS_2"/>
    <property type="match status" value="5"/>
</dbReference>
<dbReference type="InterPro" id="IPR001680">
    <property type="entry name" value="WD40_rpt"/>
</dbReference>
<feature type="region of interest" description="Disordered" evidence="4">
    <location>
        <begin position="681"/>
        <end position="784"/>
    </location>
</feature>
<gene>
    <name evidence="5" type="ORF">OOU_Y34scaffold00496g57</name>
</gene>
<name>A0AA97P058_PYRO3</name>
<feature type="repeat" description="WD" evidence="3">
    <location>
        <begin position="223"/>
        <end position="264"/>
    </location>
</feature>
<feature type="repeat" description="WD" evidence="3">
    <location>
        <begin position="134"/>
        <end position="176"/>
    </location>
</feature>
<feature type="region of interest" description="Disordered" evidence="4">
    <location>
        <begin position="617"/>
        <end position="669"/>
    </location>
</feature>
<feature type="repeat" description="WD" evidence="3">
    <location>
        <begin position="20"/>
        <end position="54"/>
    </location>
</feature>
<dbReference type="PANTHER" id="PTHR19862:SF14">
    <property type="entry name" value="WD REPEAT-CONTAINING PROTEIN 48"/>
    <property type="match status" value="1"/>
</dbReference>
<proteinExistence type="predicted"/>
<evidence type="ECO:0000256" key="1">
    <source>
        <dbReference type="ARBA" id="ARBA00022574"/>
    </source>
</evidence>
<accession>A0AA97P058</accession>
<feature type="region of interest" description="Disordered" evidence="4">
    <location>
        <begin position="366"/>
        <end position="386"/>
    </location>
</feature>
<reference evidence="5" key="1">
    <citation type="journal article" date="2012" name="PLoS Genet.">
        <title>Comparative analysis of the genomes of two field isolates of the rice blast fungus Magnaporthe oryzae.</title>
        <authorList>
            <person name="Xue M."/>
            <person name="Yang J."/>
            <person name="Li Z."/>
            <person name="Hu S."/>
            <person name="Yao N."/>
            <person name="Dean R.A."/>
            <person name="Zhao W."/>
            <person name="Shen M."/>
            <person name="Zhang H."/>
            <person name="Li C."/>
            <person name="Liu L."/>
            <person name="Cao L."/>
            <person name="Xu X."/>
            <person name="Xing Y."/>
            <person name="Hsiang T."/>
            <person name="Zhang Z."/>
            <person name="Xu J.R."/>
            <person name="Peng Y.L."/>
        </authorList>
    </citation>
    <scope>NUCLEOTIDE SEQUENCE</scope>
    <source>
        <strain evidence="5">Y34</strain>
    </source>
</reference>
<dbReference type="Pfam" id="PF11816">
    <property type="entry name" value="DUF3337"/>
    <property type="match status" value="1"/>
</dbReference>
<dbReference type="InterPro" id="IPR021772">
    <property type="entry name" value="WDR48/Bun107"/>
</dbReference>
<dbReference type="Gene3D" id="2.130.10.10">
    <property type="entry name" value="YVTN repeat-like/Quinoprotein amine dehydrogenase"/>
    <property type="match status" value="2"/>
</dbReference>
<organism evidence="5">
    <name type="scientific">Pyricularia oryzae (strain Y34)</name>
    <name type="common">Rice blast fungus</name>
    <name type="synonym">Magnaporthe oryzae</name>
    <dbReference type="NCBI Taxonomy" id="1143189"/>
    <lineage>
        <taxon>Eukaryota</taxon>
        <taxon>Fungi</taxon>
        <taxon>Dikarya</taxon>
        <taxon>Ascomycota</taxon>
        <taxon>Pezizomycotina</taxon>
        <taxon>Sordariomycetes</taxon>
        <taxon>Sordariomycetidae</taxon>
        <taxon>Magnaporthales</taxon>
        <taxon>Pyriculariaceae</taxon>
        <taxon>Pyricularia</taxon>
    </lineage>
</organism>
<protein>
    <submittedName>
        <fullName evidence="5">WD repeat-containing protein 5B</fullName>
    </submittedName>
</protein>
<dbReference type="CDD" id="cd00200">
    <property type="entry name" value="WD40"/>
    <property type="match status" value="1"/>
</dbReference>
<dbReference type="Pfam" id="PF00400">
    <property type="entry name" value="WD40"/>
    <property type="match status" value="5"/>
</dbReference>
<dbReference type="Proteomes" id="UP000011086">
    <property type="component" value="Unassembled WGS sequence"/>
</dbReference>
<evidence type="ECO:0000256" key="3">
    <source>
        <dbReference type="PROSITE-ProRule" id="PRU00221"/>
    </source>
</evidence>
<keyword evidence="2" id="KW-0677">Repeat</keyword>
<dbReference type="AlphaFoldDB" id="A0AA97P058"/>
<feature type="compositionally biased region" description="Low complexity" evidence="4">
    <location>
        <begin position="689"/>
        <end position="706"/>
    </location>
</feature>
<dbReference type="InterPro" id="IPR036322">
    <property type="entry name" value="WD40_repeat_dom_sf"/>
</dbReference>
<evidence type="ECO:0000256" key="2">
    <source>
        <dbReference type="ARBA" id="ARBA00022737"/>
    </source>
</evidence>
<evidence type="ECO:0000256" key="4">
    <source>
        <dbReference type="SAM" id="MobiDB-lite"/>
    </source>
</evidence>
<evidence type="ECO:0000313" key="5">
    <source>
        <dbReference type="EMBL" id="ELQ39521.1"/>
    </source>
</evidence>